<proteinExistence type="predicted"/>
<evidence type="ECO:0000313" key="4">
    <source>
        <dbReference type="Proteomes" id="UP000193560"/>
    </source>
</evidence>
<protein>
    <submittedName>
        <fullName evidence="3">Uncharacterized protein</fullName>
    </submittedName>
</protein>
<dbReference type="STRING" id="90262.A0A1X2IR66"/>
<organism evidence="3 4">
    <name type="scientific">Absidia repens</name>
    <dbReference type="NCBI Taxonomy" id="90262"/>
    <lineage>
        <taxon>Eukaryota</taxon>
        <taxon>Fungi</taxon>
        <taxon>Fungi incertae sedis</taxon>
        <taxon>Mucoromycota</taxon>
        <taxon>Mucoromycotina</taxon>
        <taxon>Mucoromycetes</taxon>
        <taxon>Mucorales</taxon>
        <taxon>Cunninghamellaceae</taxon>
        <taxon>Absidia</taxon>
    </lineage>
</organism>
<gene>
    <name evidence="3" type="ORF">BCR42DRAFT_409476</name>
</gene>
<dbReference type="Proteomes" id="UP000193560">
    <property type="component" value="Unassembled WGS sequence"/>
</dbReference>
<feature type="region of interest" description="Disordered" evidence="2">
    <location>
        <begin position="176"/>
        <end position="195"/>
    </location>
</feature>
<accession>A0A1X2IR66</accession>
<evidence type="ECO:0000313" key="3">
    <source>
        <dbReference type="EMBL" id="ORZ20783.1"/>
    </source>
</evidence>
<evidence type="ECO:0000256" key="1">
    <source>
        <dbReference type="SAM" id="Coils"/>
    </source>
</evidence>
<keyword evidence="1" id="KW-0175">Coiled coil</keyword>
<comment type="caution">
    <text evidence="3">The sequence shown here is derived from an EMBL/GenBank/DDBJ whole genome shotgun (WGS) entry which is preliminary data.</text>
</comment>
<evidence type="ECO:0000256" key="2">
    <source>
        <dbReference type="SAM" id="MobiDB-lite"/>
    </source>
</evidence>
<reference evidence="3 4" key="1">
    <citation type="submission" date="2016-07" db="EMBL/GenBank/DDBJ databases">
        <title>Pervasive Adenine N6-methylation of Active Genes in Fungi.</title>
        <authorList>
            <consortium name="DOE Joint Genome Institute"/>
            <person name="Mondo S.J."/>
            <person name="Dannebaum R.O."/>
            <person name="Kuo R.C."/>
            <person name="Labutti K."/>
            <person name="Haridas S."/>
            <person name="Kuo A."/>
            <person name="Salamov A."/>
            <person name="Ahrendt S.R."/>
            <person name="Lipzen A."/>
            <person name="Sullivan W."/>
            <person name="Andreopoulos W.B."/>
            <person name="Clum A."/>
            <person name="Lindquist E."/>
            <person name="Daum C."/>
            <person name="Ramamoorthy G.K."/>
            <person name="Gryganskyi A."/>
            <person name="Culley D."/>
            <person name="Magnuson J.K."/>
            <person name="James T.Y."/>
            <person name="O'Malley M.A."/>
            <person name="Stajich J.E."/>
            <person name="Spatafora J.W."/>
            <person name="Visel A."/>
            <person name="Grigoriev I.V."/>
        </authorList>
    </citation>
    <scope>NUCLEOTIDE SEQUENCE [LARGE SCALE GENOMIC DNA]</scope>
    <source>
        <strain evidence="3 4">NRRL 1336</strain>
    </source>
</reference>
<keyword evidence="4" id="KW-1185">Reference proteome</keyword>
<dbReference type="OrthoDB" id="2280493at2759"/>
<name>A0A1X2IR66_9FUNG</name>
<dbReference type="AlphaFoldDB" id="A0A1X2IR66"/>
<dbReference type="EMBL" id="MCGE01000006">
    <property type="protein sequence ID" value="ORZ20783.1"/>
    <property type="molecule type" value="Genomic_DNA"/>
</dbReference>
<feature type="coiled-coil region" evidence="1">
    <location>
        <begin position="5"/>
        <end position="32"/>
    </location>
</feature>
<sequence>MDKSILDYDQSLNDLERQKEQLELVMQQMGEEWAESGPGVNWLKTLQSPLLQSDEQPLDDPRVTTTMTSPTMGVDEMELVGLASPLTPDTPMQSDGKLFHILQQPEPSPEYLQSLLHVNETLLAQSLAAAPINAKEHTNFVSTTTTTTTTTTALLSPSSDVVGSYVYNPIDTSPVLSTTFHTPPTTPEDEENVADTPRILSATMSTMDPLLRSSCPGLQLNKSL</sequence>